<proteinExistence type="predicted"/>
<dbReference type="RefSeq" id="WP_156216819.1">
    <property type="nucleotide sequence ID" value="NZ_WOFH01000004.1"/>
</dbReference>
<dbReference type="PANTHER" id="PTHR33164">
    <property type="entry name" value="TRANSCRIPTIONAL REGULATOR, MARR FAMILY"/>
    <property type="match status" value="1"/>
</dbReference>
<dbReference type="Proteomes" id="UP000432015">
    <property type="component" value="Unassembled WGS sequence"/>
</dbReference>
<protein>
    <submittedName>
        <fullName evidence="3">MarR family transcriptional regulator</fullName>
    </submittedName>
</protein>
<dbReference type="Gene3D" id="1.10.10.10">
    <property type="entry name" value="Winged helix-like DNA-binding domain superfamily/Winged helix DNA-binding domain"/>
    <property type="match status" value="1"/>
</dbReference>
<dbReference type="Pfam" id="PF01047">
    <property type="entry name" value="MarR"/>
    <property type="match status" value="1"/>
</dbReference>
<dbReference type="InterPro" id="IPR036388">
    <property type="entry name" value="WH-like_DNA-bd_sf"/>
</dbReference>
<name>A0A7K1KZW1_9ACTN</name>
<dbReference type="PANTHER" id="PTHR33164:SF57">
    <property type="entry name" value="MARR-FAMILY TRANSCRIPTIONAL REGULATOR"/>
    <property type="match status" value="1"/>
</dbReference>
<dbReference type="PRINTS" id="PR00598">
    <property type="entry name" value="HTHMARR"/>
</dbReference>
<dbReference type="AlphaFoldDB" id="A0A7K1KZW1"/>
<dbReference type="GO" id="GO:0003700">
    <property type="term" value="F:DNA-binding transcription factor activity"/>
    <property type="evidence" value="ECO:0007669"/>
    <property type="project" value="InterPro"/>
</dbReference>
<evidence type="ECO:0000313" key="3">
    <source>
        <dbReference type="EMBL" id="MUN37731.1"/>
    </source>
</evidence>
<dbReference type="SUPFAM" id="SSF46785">
    <property type="entry name" value="Winged helix' DNA-binding domain"/>
    <property type="match status" value="1"/>
</dbReference>
<gene>
    <name evidence="3" type="ORF">GNZ18_14095</name>
</gene>
<dbReference type="InterPro" id="IPR036390">
    <property type="entry name" value="WH_DNA-bd_sf"/>
</dbReference>
<feature type="region of interest" description="Disordered" evidence="1">
    <location>
        <begin position="1"/>
        <end position="22"/>
    </location>
</feature>
<dbReference type="EMBL" id="WOFH01000004">
    <property type="protein sequence ID" value="MUN37731.1"/>
    <property type="molecule type" value="Genomic_DNA"/>
</dbReference>
<organism evidence="3 4">
    <name type="scientific">Actinomadura litoris</name>
    <dbReference type="NCBI Taxonomy" id="2678616"/>
    <lineage>
        <taxon>Bacteria</taxon>
        <taxon>Bacillati</taxon>
        <taxon>Actinomycetota</taxon>
        <taxon>Actinomycetes</taxon>
        <taxon>Streptosporangiales</taxon>
        <taxon>Thermomonosporaceae</taxon>
        <taxon>Actinomadura</taxon>
    </lineage>
</organism>
<sequence length="180" mass="19650">MPSSVPRGSAGGSASDSANESAKDIVEIERALTRVAHMLTRTRQHDRFVAEAGVPVERAAVPLLRTLAEADAPMRPSELAARLAVEAPHVTRQIQRLERVGYVRRVPDPGDGRAYRVELSDAGLEAFECIRAAGRRWVAGALAEWSPGEREQLAGLVHRMLDDFEAHRDRLDAAAARRTG</sequence>
<dbReference type="InterPro" id="IPR000835">
    <property type="entry name" value="HTH_MarR-typ"/>
</dbReference>
<keyword evidence="4" id="KW-1185">Reference proteome</keyword>
<reference evidence="3 4" key="1">
    <citation type="submission" date="2019-11" db="EMBL/GenBank/DDBJ databases">
        <authorList>
            <person name="Cao P."/>
        </authorList>
    </citation>
    <scope>NUCLEOTIDE SEQUENCE [LARGE SCALE GENOMIC DNA]</scope>
    <source>
        <strain evidence="3 4">NEAU-AAG5</strain>
    </source>
</reference>
<accession>A0A7K1KZW1</accession>
<comment type="caution">
    <text evidence="3">The sequence shown here is derived from an EMBL/GenBank/DDBJ whole genome shotgun (WGS) entry which is preliminary data.</text>
</comment>
<evidence type="ECO:0000256" key="1">
    <source>
        <dbReference type="SAM" id="MobiDB-lite"/>
    </source>
</evidence>
<evidence type="ECO:0000313" key="4">
    <source>
        <dbReference type="Proteomes" id="UP000432015"/>
    </source>
</evidence>
<feature type="domain" description="HTH marR-type" evidence="2">
    <location>
        <begin position="25"/>
        <end position="162"/>
    </location>
</feature>
<dbReference type="SMART" id="SM00347">
    <property type="entry name" value="HTH_MARR"/>
    <property type="match status" value="1"/>
</dbReference>
<dbReference type="PROSITE" id="PS50995">
    <property type="entry name" value="HTH_MARR_2"/>
    <property type="match status" value="1"/>
</dbReference>
<dbReference type="InterPro" id="IPR039422">
    <property type="entry name" value="MarR/SlyA-like"/>
</dbReference>
<dbReference type="GO" id="GO:0006950">
    <property type="term" value="P:response to stress"/>
    <property type="evidence" value="ECO:0007669"/>
    <property type="project" value="TreeGrafter"/>
</dbReference>
<evidence type="ECO:0000259" key="2">
    <source>
        <dbReference type="PROSITE" id="PS50995"/>
    </source>
</evidence>